<protein>
    <submittedName>
        <fullName evidence="1">Uncharacterized protein</fullName>
    </submittedName>
</protein>
<reference evidence="2" key="1">
    <citation type="submission" date="2014-09" db="EMBL/GenBank/DDBJ databases">
        <authorList>
            <person name="Gomez-Valero L."/>
        </authorList>
    </citation>
    <scope>NUCLEOTIDE SEQUENCE [LARGE SCALE GENOMIC DNA]</scope>
    <source>
        <strain evidence="2">ATCC700992</strain>
    </source>
</reference>
<sequence length="299" mass="34974">MPSNNLSITDRYLSSFRSRNDDFSYRAIRILTAFQKELTHNTPELNSAYTDLGYHYWLNHFDKIEISSKELPSYLLMQKFIDEIEKSGEKTTLTALFKRFNEEALMPALKKYQEALYSSLSSLTPTSLRELETIYNALDFCLENHLGNRLEQIKRKGSGIIQQLQQQFSEVGLTLELIKDGFNAAIDVASENQDLLVVGMFMTQFKIVLTNQRNKTSDLLSLKEIAKEAEKHLLEMPEIKEVKQFHWLINLFCNFVNNYIVYAFESQQRKDVNRFFKQWNEVINEAENQELYATIQSSR</sequence>
<gene>
    <name evidence="1" type="ORF">LFA_0562</name>
</gene>
<evidence type="ECO:0000313" key="1">
    <source>
        <dbReference type="EMBL" id="CEG56016.1"/>
    </source>
</evidence>
<evidence type="ECO:0000313" key="2">
    <source>
        <dbReference type="Proteomes" id="UP000032430"/>
    </source>
</evidence>
<name>A0A098G206_9GAMM</name>
<dbReference type="HOGENOM" id="CLU_929982_0_0_6"/>
<dbReference type="EMBL" id="LN614827">
    <property type="protein sequence ID" value="CEG56016.1"/>
    <property type="molecule type" value="Genomic_DNA"/>
</dbReference>
<keyword evidence="2" id="KW-1185">Reference proteome</keyword>
<dbReference type="Proteomes" id="UP000032430">
    <property type="component" value="Chromosome I"/>
</dbReference>
<proteinExistence type="predicted"/>
<dbReference type="RefSeq" id="WP_045094777.1">
    <property type="nucleotide sequence ID" value="NZ_LN614827.1"/>
</dbReference>
<organism evidence="1 2">
    <name type="scientific">Legionella fallonii LLAP-10</name>
    <dbReference type="NCBI Taxonomy" id="1212491"/>
    <lineage>
        <taxon>Bacteria</taxon>
        <taxon>Pseudomonadati</taxon>
        <taxon>Pseudomonadota</taxon>
        <taxon>Gammaproteobacteria</taxon>
        <taxon>Legionellales</taxon>
        <taxon>Legionellaceae</taxon>
        <taxon>Legionella</taxon>
    </lineage>
</organism>
<dbReference type="AlphaFoldDB" id="A0A098G206"/>
<accession>A0A098G206</accession>
<dbReference type="KEGG" id="lfa:LFA_0562"/>